<dbReference type="EMBL" id="BART01016726">
    <property type="protein sequence ID" value="GAG85426.1"/>
    <property type="molecule type" value="Genomic_DNA"/>
</dbReference>
<organism evidence="1">
    <name type="scientific">marine sediment metagenome</name>
    <dbReference type="NCBI Taxonomy" id="412755"/>
    <lineage>
        <taxon>unclassified sequences</taxon>
        <taxon>metagenomes</taxon>
        <taxon>ecological metagenomes</taxon>
    </lineage>
</organism>
<feature type="non-terminal residue" evidence="1">
    <location>
        <position position="42"/>
    </location>
</feature>
<protein>
    <submittedName>
        <fullName evidence="1">Uncharacterized protein</fullName>
    </submittedName>
</protein>
<name>X1CMH9_9ZZZZ</name>
<sequence>MQAAINGKIDPELFHRRINKFFDRRTEPVDLIDKEHVAGIYI</sequence>
<comment type="caution">
    <text evidence="1">The sequence shown here is derived from an EMBL/GenBank/DDBJ whole genome shotgun (WGS) entry which is preliminary data.</text>
</comment>
<evidence type="ECO:0000313" key="1">
    <source>
        <dbReference type="EMBL" id="GAG85426.1"/>
    </source>
</evidence>
<accession>X1CMH9</accession>
<dbReference type="AlphaFoldDB" id="X1CMH9"/>
<gene>
    <name evidence="1" type="ORF">S01H4_32086</name>
</gene>
<reference evidence="1" key="1">
    <citation type="journal article" date="2014" name="Front. Microbiol.">
        <title>High frequency of phylogenetically diverse reductive dehalogenase-homologous genes in deep subseafloor sedimentary metagenomes.</title>
        <authorList>
            <person name="Kawai M."/>
            <person name="Futagami T."/>
            <person name="Toyoda A."/>
            <person name="Takaki Y."/>
            <person name="Nishi S."/>
            <person name="Hori S."/>
            <person name="Arai W."/>
            <person name="Tsubouchi T."/>
            <person name="Morono Y."/>
            <person name="Uchiyama I."/>
            <person name="Ito T."/>
            <person name="Fujiyama A."/>
            <person name="Inagaki F."/>
            <person name="Takami H."/>
        </authorList>
    </citation>
    <scope>NUCLEOTIDE SEQUENCE</scope>
    <source>
        <strain evidence="1">Expedition CK06-06</strain>
    </source>
</reference>
<proteinExistence type="predicted"/>